<proteinExistence type="predicted"/>
<dbReference type="GO" id="GO:0005730">
    <property type="term" value="C:nucleolus"/>
    <property type="evidence" value="ECO:0007669"/>
    <property type="project" value="TreeGrafter"/>
</dbReference>
<evidence type="ECO:0000259" key="3">
    <source>
        <dbReference type="Pfam" id="PF16201"/>
    </source>
</evidence>
<dbReference type="InterPro" id="IPR059018">
    <property type="entry name" value="HEAT_URB1"/>
</dbReference>
<evidence type="ECO:0000313" key="5">
    <source>
        <dbReference type="EMBL" id="PSS02308.1"/>
    </source>
</evidence>
<dbReference type="GO" id="GO:0000463">
    <property type="term" value="P:maturation of LSU-rRNA from tricistronic rRNA transcript (SSU-rRNA, 5.8S rRNA, LSU-rRNA)"/>
    <property type="evidence" value="ECO:0007669"/>
    <property type="project" value="TreeGrafter"/>
</dbReference>
<organism evidence="5 6">
    <name type="scientific">Coniella lustricola</name>
    <dbReference type="NCBI Taxonomy" id="2025994"/>
    <lineage>
        <taxon>Eukaryota</taxon>
        <taxon>Fungi</taxon>
        <taxon>Dikarya</taxon>
        <taxon>Ascomycota</taxon>
        <taxon>Pezizomycotina</taxon>
        <taxon>Sordariomycetes</taxon>
        <taxon>Sordariomycetidae</taxon>
        <taxon>Diaporthales</taxon>
        <taxon>Schizoparmaceae</taxon>
        <taxon>Coniella</taxon>
    </lineage>
</organism>
<dbReference type="InterPro" id="IPR021714">
    <property type="entry name" value="URB1_N"/>
</dbReference>
<keyword evidence="6" id="KW-1185">Reference proteome</keyword>
<dbReference type="InterPro" id="IPR039844">
    <property type="entry name" value="URB1"/>
</dbReference>
<gene>
    <name evidence="5" type="ORF">BD289DRAFT_478961</name>
</gene>
<dbReference type="PANTHER" id="PTHR13500">
    <property type="entry name" value="NUCLEOLAR PRERIBOSOMAL-ASSOCIATED PROTEIN 1"/>
    <property type="match status" value="1"/>
</dbReference>
<dbReference type="SUPFAM" id="SSF48371">
    <property type="entry name" value="ARM repeat"/>
    <property type="match status" value="1"/>
</dbReference>
<dbReference type="OrthoDB" id="72892at2759"/>
<dbReference type="STRING" id="2025994.A0A2T3AKU9"/>
<feature type="domain" description="URB1 central HEAT repeat" evidence="4">
    <location>
        <begin position="632"/>
        <end position="827"/>
    </location>
</feature>
<dbReference type="FunCoup" id="A0A2T3AKU9">
    <property type="interactions" value="281"/>
</dbReference>
<sequence>MGKRNSRGADANPRKRQKIVHEAPTSEEIHTSRQLQQLLSFEQDLQKARHGLQSFKVFLDRILAEDGASDDQVQILRGYIESTKRQDGEFETTYFPDIMETWSYAAHTNNDNIMSAVVVILALLLKFVSQRLELTADGLGIGRTILQKRHQELLARNLSMDKSKEFIISPTLRLLREVICLDGGSLAKPVFRARNLTFKSLARNMGIRYLGEGVEDVKRPSARTNAIRVFLSALKFLHTEAKVELLSQKEIPLALTKSLRDDPPSLIIEILDTLRNHVLKDEKLPAQVKGKLLNSMALSRFASLYHYEHNSAKENAKITVEDAVHAFLTTACTSPTAGILRSQTGYYPRHVDPDDIALPSTEDEVEPGLESITWMNEFKEDVPVRNVLLADFIKSLKPHSSLKQSELLLAIFDAAPELVAKYFIQKQSFTFDPKLSATWIGYSAFLYKAIQQPIPDFFGHKNSYARVPPPTSILIDNILPLPLSRKIIVKCLAQKSELVPFIVTRLLVIAMQKLETALRFHKEAMSTKNRSMWSESARRLIDEFCQRAPGTKEVISCYRGIGAMDLLQREAASRLLRLYYEVIPQVALMAKFDVSPYLVQAIKSLDMEQESDEDRNLRLVELEHLLAIAGYSPGMRWFAKSQGLPVSPYVALLKVLVTAPAGVSLEGLRTSLAAVAEEHQLTQPVSGNASPLLDALQSIKGSTQLSTSEAFWLLIDNSASRCATAPIKYLEMGQEFSSNPTGSEAAASTVVSPFALAFAEQLPFTISAATDNDLALLAQFVATYLTQLKSEARHENLITRLRERIELAFEAKPSAAKLLKKFMKKSHVSRELQSWGADFSAGNNDKTPSPTTKHDGACLSLNELNEILHVPWTGDPDASVLSRWAHKEADELIEEGYAASVVSLLGSEHISIRKEALVTLSKMAIKIRESSYEEKEQVWLLFSELVESCKVRVDSAPVANAIVAFARHALVALKDPLHCMYGKVNTFLLKGPTWKLDRLPLVHDILQEGPELDDTFYAELGWLFSYLLESLQTEADVSVYHNIRLFERLLSLLSNPYMRQSLRISALKIIYRTTCIKGGSTTLITRFGIVSWLEAQQAAPGQGPSSDLYKALLQRVWSTADQERANEWSRGGINDVLQRM</sequence>
<dbReference type="Pfam" id="PF11707">
    <property type="entry name" value="Npa1"/>
    <property type="match status" value="1"/>
</dbReference>
<dbReference type="Pfam" id="PF26140">
    <property type="entry name" value="HEAT_URB1"/>
    <property type="match status" value="1"/>
</dbReference>
<evidence type="ECO:0000259" key="2">
    <source>
        <dbReference type="Pfam" id="PF11707"/>
    </source>
</evidence>
<dbReference type="InParanoid" id="A0A2T3AKU9"/>
<accession>A0A2T3AKU9</accession>
<dbReference type="EMBL" id="KZ678378">
    <property type="protein sequence ID" value="PSS02308.1"/>
    <property type="molecule type" value="Genomic_DNA"/>
</dbReference>
<dbReference type="PANTHER" id="PTHR13500:SF0">
    <property type="entry name" value="NUCLEOLAR PRE-RIBOSOMAL-ASSOCIATED PROTEIN 1"/>
    <property type="match status" value="1"/>
</dbReference>
<dbReference type="Proteomes" id="UP000241462">
    <property type="component" value="Unassembled WGS sequence"/>
</dbReference>
<feature type="domain" description="URB1 N-terminal" evidence="2">
    <location>
        <begin position="96"/>
        <end position="442"/>
    </location>
</feature>
<evidence type="ECO:0000259" key="4">
    <source>
        <dbReference type="Pfam" id="PF26140"/>
    </source>
</evidence>
<feature type="region of interest" description="Disordered" evidence="1">
    <location>
        <begin position="1"/>
        <end position="25"/>
    </location>
</feature>
<reference evidence="5 6" key="1">
    <citation type="journal article" date="2018" name="Mycol. Prog.">
        <title>Coniella lustricola, a new species from submerged detritus.</title>
        <authorList>
            <person name="Raudabaugh D.B."/>
            <person name="Iturriaga T."/>
            <person name="Carver A."/>
            <person name="Mondo S."/>
            <person name="Pangilinan J."/>
            <person name="Lipzen A."/>
            <person name="He G."/>
            <person name="Amirebrahimi M."/>
            <person name="Grigoriev I.V."/>
            <person name="Miller A.N."/>
        </authorList>
    </citation>
    <scope>NUCLEOTIDE SEQUENCE [LARGE SCALE GENOMIC DNA]</scope>
    <source>
        <strain evidence="5 6">B22-T-1</strain>
    </source>
</reference>
<dbReference type="GO" id="GO:0000466">
    <property type="term" value="P:maturation of 5.8S rRNA from tricistronic rRNA transcript (SSU-rRNA, 5.8S rRNA, LSU-rRNA)"/>
    <property type="evidence" value="ECO:0007669"/>
    <property type="project" value="TreeGrafter"/>
</dbReference>
<dbReference type="InterPro" id="IPR032436">
    <property type="entry name" value="URB1_C"/>
</dbReference>
<dbReference type="AlphaFoldDB" id="A0A2T3AKU9"/>
<protein>
    <submittedName>
        <fullName evidence="5">Ribosome 60S biogenesis N-terminal-domain-containing protein</fullName>
    </submittedName>
</protein>
<feature type="domain" description="URB1 C-terminal" evidence="3">
    <location>
        <begin position="899"/>
        <end position="1092"/>
    </location>
</feature>
<evidence type="ECO:0000313" key="6">
    <source>
        <dbReference type="Proteomes" id="UP000241462"/>
    </source>
</evidence>
<evidence type="ECO:0000256" key="1">
    <source>
        <dbReference type="SAM" id="MobiDB-lite"/>
    </source>
</evidence>
<name>A0A2T3AKU9_9PEZI</name>
<dbReference type="Pfam" id="PF16201">
    <property type="entry name" value="NopRA1"/>
    <property type="match status" value="1"/>
</dbReference>
<dbReference type="InterPro" id="IPR016024">
    <property type="entry name" value="ARM-type_fold"/>
</dbReference>